<feature type="domain" description="Amidohydrolase-related" evidence="2">
    <location>
        <begin position="3"/>
        <end position="272"/>
    </location>
</feature>
<gene>
    <name evidence="3" type="ORF">IDH44_07315</name>
</gene>
<comment type="similarity">
    <text evidence="1">Belongs to the metallo-dependent hydrolases superfamily.</text>
</comment>
<sequence>MYIDTHVHLWELSRGDYGWIKPDNKVLHQNYTAERLLPELEASGTAGVVLVQAASTVEETRYMLGQAERLPQLRGVVGWLDWEAEDAPALYENLRRHRLLRGFRLSGRQLCEADDRLLARLQRAQADGLVIDLLVRRTELDELRRPLEALSGQSVVINHLGNPPLQDTDEALGAWQAGMSELSRLPHVAVKLSGMITPAGGCAPERVRGPIDTLLRAYGAERLLFGSDWPVALQAGSYEDVVRLFEEGLPERLSETDKQALRAGNATRIYRL</sequence>
<evidence type="ECO:0000259" key="2">
    <source>
        <dbReference type="Pfam" id="PF04909"/>
    </source>
</evidence>
<dbReference type="GO" id="GO:0016787">
    <property type="term" value="F:hydrolase activity"/>
    <property type="evidence" value="ECO:0007669"/>
    <property type="project" value="InterPro"/>
</dbReference>
<dbReference type="SUPFAM" id="SSF51556">
    <property type="entry name" value="Metallo-dependent hydrolases"/>
    <property type="match status" value="1"/>
</dbReference>
<dbReference type="InterPro" id="IPR032466">
    <property type="entry name" value="Metal_Hydrolase"/>
</dbReference>
<organism evidence="3 4">
    <name type="scientific">Paenibacillus sabuli</name>
    <dbReference type="NCBI Taxonomy" id="2772509"/>
    <lineage>
        <taxon>Bacteria</taxon>
        <taxon>Bacillati</taxon>
        <taxon>Bacillota</taxon>
        <taxon>Bacilli</taxon>
        <taxon>Bacillales</taxon>
        <taxon>Paenibacillaceae</taxon>
        <taxon>Paenibacillus</taxon>
    </lineage>
</organism>
<evidence type="ECO:0000256" key="1">
    <source>
        <dbReference type="ARBA" id="ARBA00038310"/>
    </source>
</evidence>
<dbReference type="Proteomes" id="UP000621560">
    <property type="component" value="Unassembled WGS sequence"/>
</dbReference>
<dbReference type="InterPro" id="IPR052350">
    <property type="entry name" value="Metallo-dep_Lactonases"/>
</dbReference>
<protein>
    <submittedName>
        <fullName evidence="3">Amidohydrolase family protein</fullName>
    </submittedName>
</protein>
<dbReference type="Gene3D" id="3.20.20.140">
    <property type="entry name" value="Metal-dependent hydrolases"/>
    <property type="match status" value="1"/>
</dbReference>
<dbReference type="EMBL" id="JACXIZ010000013">
    <property type="protein sequence ID" value="MBD2844994.1"/>
    <property type="molecule type" value="Genomic_DNA"/>
</dbReference>
<evidence type="ECO:0000313" key="3">
    <source>
        <dbReference type="EMBL" id="MBD2844994.1"/>
    </source>
</evidence>
<reference evidence="3" key="1">
    <citation type="submission" date="2020-09" db="EMBL/GenBank/DDBJ databases">
        <title>A novel bacterium of genus Paenibacillus, isolated from South China Sea.</title>
        <authorList>
            <person name="Huang H."/>
            <person name="Mo K."/>
            <person name="Hu Y."/>
        </authorList>
    </citation>
    <scope>NUCLEOTIDE SEQUENCE</scope>
    <source>
        <strain evidence="3">IB182496</strain>
    </source>
</reference>
<dbReference type="Pfam" id="PF04909">
    <property type="entry name" value="Amidohydro_2"/>
    <property type="match status" value="1"/>
</dbReference>
<accession>A0A927GQX4</accession>
<comment type="caution">
    <text evidence="3">The sequence shown here is derived from an EMBL/GenBank/DDBJ whole genome shotgun (WGS) entry which is preliminary data.</text>
</comment>
<dbReference type="PANTHER" id="PTHR43569">
    <property type="entry name" value="AMIDOHYDROLASE"/>
    <property type="match status" value="1"/>
</dbReference>
<dbReference type="AlphaFoldDB" id="A0A927GQX4"/>
<keyword evidence="4" id="KW-1185">Reference proteome</keyword>
<proteinExistence type="inferred from homology"/>
<name>A0A927GQX4_9BACL</name>
<dbReference type="PANTHER" id="PTHR43569:SF2">
    <property type="entry name" value="AMIDOHYDROLASE-RELATED DOMAIN-CONTAINING PROTEIN"/>
    <property type="match status" value="1"/>
</dbReference>
<evidence type="ECO:0000313" key="4">
    <source>
        <dbReference type="Proteomes" id="UP000621560"/>
    </source>
</evidence>
<dbReference type="RefSeq" id="WP_190916164.1">
    <property type="nucleotide sequence ID" value="NZ_JACXIZ010000013.1"/>
</dbReference>
<dbReference type="InterPro" id="IPR006680">
    <property type="entry name" value="Amidohydro-rel"/>
</dbReference>